<dbReference type="SUPFAM" id="SSF49899">
    <property type="entry name" value="Concanavalin A-like lectins/glucanases"/>
    <property type="match status" value="1"/>
</dbReference>
<dbReference type="InterPro" id="IPR013189">
    <property type="entry name" value="Glyco_hydro_32_C"/>
</dbReference>
<dbReference type="InterPro" id="IPR013148">
    <property type="entry name" value="Glyco_hydro_32_N"/>
</dbReference>
<evidence type="ECO:0000256" key="9">
    <source>
        <dbReference type="RuleBase" id="RU365015"/>
    </source>
</evidence>
<evidence type="ECO:0000256" key="7">
    <source>
        <dbReference type="ARBA" id="ARBA00033367"/>
    </source>
</evidence>
<dbReference type="SUPFAM" id="SSF75005">
    <property type="entry name" value="Arabinanase/levansucrase/invertase"/>
    <property type="match status" value="1"/>
</dbReference>
<dbReference type="Pfam" id="PF00251">
    <property type="entry name" value="Glyco_hydro_32N"/>
    <property type="match status" value="1"/>
</dbReference>
<keyword evidence="9" id="KW-0119">Carbohydrate metabolism</keyword>
<comment type="caution">
    <text evidence="12">The sequence shown here is derived from an EMBL/GenBank/DDBJ whole genome shotgun (WGS) entry which is preliminary data.</text>
</comment>
<dbReference type="PANTHER" id="PTHR43101">
    <property type="entry name" value="BETA-FRUCTOSIDASE"/>
    <property type="match status" value="1"/>
</dbReference>
<dbReference type="RefSeq" id="WP_186674456.1">
    <property type="nucleotide sequence ID" value="NZ_JANXKU010000001.1"/>
</dbReference>
<evidence type="ECO:0000313" key="13">
    <source>
        <dbReference type="Proteomes" id="UP000321659"/>
    </source>
</evidence>
<sequence length="470" mass="54142">MKNETVNYPEITNERYRLNYHITAPAGWMNDPNGFCFYKGYYHIFYQHHPESVEWGPMHWGHSRSKDLVNWERLPIALFPGDKEDKDGCFSGSAIVKDDRLYLIYTGHNLKDENDPDSYWQNQNLAFSDDGINFQKYAGNPVISIPPADNADDFRDPKIWYKNGKYYIVIGSKNEVGLGRVVMYSSENLEHWDYLGPIATAKSVDSEGFVWECPDLFEIDGQDVLIMSPQGIKADELKYRNFFQTGYLIGKFDEDTRTLNHGEFTELDFGHDFYATQSMLTPDGRRVVFGWMDMWESPMPEQQDGWAGALTFPRELSMKDGKLLMTPVREIEKLRKKVLLEVVKPEQNTISFKAPTKSFEYLANFDGQNDVSVKVQDSERKSLLELNYRAVTGKVTLQKYNDDLLRETNITVSGQMDIHLLMDNSSAELFVNNGEACFSERVYDEKELTVETSSGSTNYDIKIYELGGEM</sequence>
<keyword evidence="5 8" id="KW-0378">Hydrolase</keyword>
<dbReference type="EC" id="3.2.1.26" evidence="3 8"/>
<feature type="domain" description="Glycosyl hydrolase family 32 C-terminal" evidence="11">
    <location>
        <begin position="330"/>
        <end position="463"/>
    </location>
</feature>
<dbReference type="GO" id="GO:0005737">
    <property type="term" value="C:cytoplasm"/>
    <property type="evidence" value="ECO:0007669"/>
    <property type="project" value="UniProtKB-SubCell"/>
</dbReference>
<dbReference type="GO" id="GO:0005985">
    <property type="term" value="P:sucrose metabolic process"/>
    <property type="evidence" value="ECO:0007669"/>
    <property type="project" value="UniProtKB-UniPathway"/>
</dbReference>
<reference evidence="12 13" key="1">
    <citation type="submission" date="2019-04" db="EMBL/GenBank/DDBJ databases">
        <title>In vitro growth and metabolic characteristics of meat-borne Lactobacillus algidus strains.</title>
        <authorList>
            <person name="Sade E."/>
            <person name="Per J."/>
            <person name="Tytti H."/>
            <person name="Johanna B.K."/>
        </authorList>
    </citation>
    <scope>NUCLEOTIDE SEQUENCE [LARGE SCALE GENOMIC DNA]</scope>
    <source>
        <strain evidence="12 13">LTS37-1</strain>
    </source>
</reference>
<keyword evidence="9" id="KW-0963">Cytoplasm</keyword>
<evidence type="ECO:0000256" key="1">
    <source>
        <dbReference type="ARBA" id="ARBA00004914"/>
    </source>
</evidence>
<proteinExistence type="inferred from homology"/>
<comment type="subcellular location">
    <subcellularLocation>
        <location evidence="9">Cytoplasm</location>
    </subcellularLocation>
</comment>
<evidence type="ECO:0000259" key="10">
    <source>
        <dbReference type="Pfam" id="PF00251"/>
    </source>
</evidence>
<organism evidence="12 13">
    <name type="scientific">Dellaglioa algida</name>
    <dbReference type="NCBI Taxonomy" id="105612"/>
    <lineage>
        <taxon>Bacteria</taxon>
        <taxon>Bacillati</taxon>
        <taxon>Bacillota</taxon>
        <taxon>Bacilli</taxon>
        <taxon>Lactobacillales</taxon>
        <taxon>Lactobacillaceae</taxon>
        <taxon>Dellaglioa</taxon>
    </lineage>
</organism>
<dbReference type="InterPro" id="IPR006232">
    <property type="entry name" value="Suc6P_hydrolase"/>
</dbReference>
<dbReference type="Gene3D" id="2.60.120.560">
    <property type="entry name" value="Exo-inulinase, domain 1"/>
    <property type="match status" value="1"/>
</dbReference>
<dbReference type="InterPro" id="IPR001362">
    <property type="entry name" value="Glyco_hydro_32"/>
</dbReference>
<evidence type="ECO:0000256" key="2">
    <source>
        <dbReference type="ARBA" id="ARBA00009902"/>
    </source>
</evidence>
<comment type="pathway">
    <text evidence="1 9">Glycan biosynthesis; sucrose metabolism.</text>
</comment>
<dbReference type="Proteomes" id="UP000321659">
    <property type="component" value="Unassembled WGS sequence"/>
</dbReference>
<dbReference type="GO" id="GO:0004564">
    <property type="term" value="F:beta-fructofuranosidase activity"/>
    <property type="evidence" value="ECO:0007669"/>
    <property type="project" value="UniProtKB-EC"/>
</dbReference>
<dbReference type="UniPathway" id="UPA00238"/>
<keyword evidence="6 8" id="KW-0326">Glycosidase</keyword>
<comment type="catalytic activity">
    <reaction evidence="8">
        <text>Hydrolysis of terminal non-reducing beta-D-fructofuranoside residues in beta-D-fructofuranosides.</text>
        <dbReference type="EC" id="3.2.1.26"/>
    </reaction>
</comment>
<feature type="domain" description="Glycosyl hydrolase family 32 N-terminal" evidence="10">
    <location>
        <begin position="21"/>
        <end position="327"/>
    </location>
</feature>
<dbReference type="SMART" id="SM00640">
    <property type="entry name" value="Glyco_32"/>
    <property type="match status" value="1"/>
</dbReference>
<dbReference type="PANTHER" id="PTHR43101:SF1">
    <property type="entry name" value="BETA-FRUCTOSIDASE"/>
    <property type="match status" value="1"/>
</dbReference>
<protein>
    <recommendedName>
        <fullName evidence="4 8">Sucrose-6-phosphate hydrolase</fullName>
        <ecNumber evidence="3 8">3.2.1.26</ecNumber>
    </recommendedName>
    <alternativeName>
        <fullName evidence="7 9">Invertase</fullName>
    </alternativeName>
</protein>
<dbReference type="InterPro" id="IPR051214">
    <property type="entry name" value="GH32_Enzymes"/>
</dbReference>
<name>A0A5C6MGB8_9LACO</name>
<evidence type="ECO:0000256" key="4">
    <source>
        <dbReference type="ARBA" id="ARBA00019623"/>
    </source>
</evidence>
<evidence type="ECO:0000313" key="12">
    <source>
        <dbReference type="EMBL" id="TWW11971.1"/>
    </source>
</evidence>
<evidence type="ECO:0000256" key="3">
    <source>
        <dbReference type="ARBA" id="ARBA00012758"/>
    </source>
</evidence>
<evidence type="ECO:0000256" key="5">
    <source>
        <dbReference type="ARBA" id="ARBA00022801"/>
    </source>
</evidence>
<evidence type="ECO:0000259" key="11">
    <source>
        <dbReference type="Pfam" id="PF08244"/>
    </source>
</evidence>
<comment type="function">
    <text evidence="9">Enables the bacterium to metabolize sucrose as a sole carbon source.</text>
</comment>
<dbReference type="Gene3D" id="2.115.10.20">
    <property type="entry name" value="Glycosyl hydrolase domain, family 43"/>
    <property type="match status" value="1"/>
</dbReference>
<evidence type="ECO:0000256" key="6">
    <source>
        <dbReference type="ARBA" id="ARBA00023295"/>
    </source>
</evidence>
<dbReference type="NCBIfam" id="TIGR01322">
    <property type="entry name" value="scrB_fam"/>
    <property type="match status" value="1"/>
</dbReference>
<evidence type="ECO:0000256" key="8">
    <source>
        <dbReference type="RuleBase" id="RU362110"/>
    </source>
</evidence>
<gene>
    <name evidence="12" type="ORF">LABALGLTS371_01820</name>
</gene>
<comment type="similarity">
    <text evidence="2 8">Belongs to the glycosyl hydrolase 32 family.</text>
</comment>
<dbReference type="InterPro" id="IPR023296">
    <property type="entry name" value="Glyco_hydro_beta-prop_sf"/>
</dbReference>
<accession>A0A5C6MGB8</accession>
<dbReference type="EMBL" id="SRRQ01000001">
    <property type="protein sequence ID" value="TWW11971.1"/>
    <property type="molecule type" value="Genomic_DNA"/>
</dbReference>
<dbReference type="Pfam" id="PF08244">
    <property type="entry name" value="Glyco_hydro_32C"/>
    <property type="match status" value="1"/>
</dbReference>
<dbReference type="CDD" id="cd08996">
    <property type="entry name" value="GH32_FFase"/>
    <property type="match status" value="1"/>
</dbReference>
<dbReference type="InterPro" id="IPR013320">
    <property type="entry name" value="ConA-like_dom_sf"/>
</dbReference>
<dbReference type="AlphaFoldDB" id="A0A5C6MGB8"/>